<organism evidence="1 2">
    <name type="scientific">Meganyctiphanes norvegica</name>
    <name type="common">Northern krill</name>
    <name type="synonym">Thysanopoda norvegica</name>
    <dbReference type="NCBI Taxonomy" id="48144"/>
    <lineage>
        <taxon>Eukaryota</taxon>
        <taxon>Metazoa</taxon>
        <taxon>Ecdysozoa</taxon>
        <taxon>Arthropoda</taxon>
        <taxon>Crustacea</taxon>
        <taxon>Multicrustacea</taxon>
        <taxon>Malacostraca</taxon>
        <taxon>Eumalacostraca</taxon>
        <taxon>Eucarida</taxon>
        <taxon>Euphausiacea</taxon>
        <taxon>Euphausiidae</taxon>
        <taxon>Meganyctiphanes</taxon>
    </lineage>
</organism>
<sequence length="124" mass="14441">VHLRANINTEILRVRRDSTITELYMSQLADEHHLQCAVNNAKKLLPHSRSDYYRLVLPQCSLQFYQMYDLIERLAGAGITVGVGGVEVSCQFNYQEKQQLEDLCRHKLNCPLQWCQDDDELTSW</sequence>
<protein>
    <submittedName>
        <fullName evidence="1">Uncharacterized protein</fullName>
    </submittedName>
</protein>
<name>A0AAV2RRP6_MEGNR</name>
<reference evidence="1 2" key="1">
    <citation type="submission" date="2024-05" db="EMBL/GenBank/DDBJ databases">
        <authorList>
            <person name="Wallberg A."/>
        </authorList>
    </citation>
    <scope>NUCLEOTIDE SEQUENCE [LARGE SCALE GENOMIC DNA]</scope>
</reference>
<proteinExistence type="predicted"/>
<comment type="caution">
    <text evidence="1">The sequence shown here is derived from an EMBL/GenBank/DDBJ whole genome shotgun (WGS) entry which is preliminary data.</text>
</comment>
<dbReference type="EMBL" id="CAXKWB010027193">
    <property type="protein sequence ID" value="CAL4131494.1"/>
    <property type="molecule type" value="Genomic_DNA"/>
</dbReference>
<dbReference type="AlphaFoldDB" id="A0AAV2RRP6"/>
<dbReference type="Proteomes" id="UP001497623">
    <property type="component" value="Unassembled WGS sequence"/>
</dbReference>
<evidence type="ECO:0000313" key="2">
    <source>
        <dbReference type="Proteomes" id="UP001497623"/>
    </source>
</evidence>
<keyword evidence="2" id="KW-1185">Reference proteome</keyword>
<accession>A0AAV2RRP6</accession>
<gene>
    <name evidence="1" type="ORF">MNOR_LOCUS26770</name>
</gene>
<feature type="non-terminal residue" evidence="1">
    <location>
        <position position="1"/>
    </location>
</feature>
<evidence type="ECO:0000313" key="1">
    <source>
        <dbReference type="EMBL" id="CAL4131494.1"/>
    </source>
</evidence>